<sequence>MIFLLLLAFSTIDWEGENDTYSPTPTHFTSLRSQVERIFHFEEGFGFEISRDRERDYFTRGFGGHATSVECTMCRWTIFLRRKDLFVNVLFLGRKGLGSRENVRLSASYLGTDKHEKLSPLKFFTRPFSSGFSRKYNQIQDNNSRNRNSRFAVRFQLTSLHSEVKGHVFFISKKALGSRFGGIGSEIILHRSLAVMRRPRNVQCVVGRYFLRRKDLFVNVLFLGLKGLGSREIVHLSASHLATDKHEKLSLLKFFTRPFSSVFSWEYNRWIQFQGSVLMVRSKF</sequence>
<keyword evidence="1" id="KW-0732">Signal</keyword>
<dbReference type="AlphaFoldDB" id="A0AAV4WST3"/>
<accession>A0AAV4WST3</accession>
<feature type="chain" id="PRO_5043966265" evidence="1">
    <location>
        <begin position="17"/>
        <end position="284"/>
    </location>
</feature>
<evidence type="ECO:0000313" key="2">
    <source>
        <dbReference type="EMBL" id="GIY84690.1"/>
    </source>
</evidence>
<evidence type="ECO:0000313" key="3">
    <source>
        <dbReference type="Proteomes" id="UP001054945"/>
    </source>
</evidence>
<dbReference type="Proteomes" id="UP001054945">
    <property type="component" value="Unassembled WGS sequence"/>
</dbReference>
<protein>
    <submittedName>
        <fullName evidence="2">Uncharacterized protein</fullName>
    </submittedName>
</protein>
<gene>
    <name evidence="2" type="ORF">CEXT_233371</name>
</gene>
<proteinExistence type="predicted"/>
<reference evidence="2 3" key="1">
    <citation type="submission" date="2021-06" db="EMBL/GenBank/DDBJ databases">
        <title>Caerostris extrusa draft genome.</title>
        <authorList>
            <person name="Kono N."/>
            <person name="Arakawa K."/>
        </authorList>
    </citation>
    <scope>NUCLEOTIDE SEQUENCE [LARGE SCALE GENOMIC DNA]</scope>
</reference>
<feature type="signal peptide" evidence="1">
    <location>
        <begin position="1"/>
        <end position="16"/>
    </location>
</feature>
<comment type="caution">
    <text evidence="2">The sequence shown here is derived from an EMBL/GenBank/DDBJ whole genome shotgun (WGS) entry which is preliminary data.</text>
</comment>
<name>A0AAV4WST3_CAEEX</name>
<evidence type="ECO:0000256" key="1">
    <source>
        <dbReference type="SAM" id="SignalP"/>
    </source>
</evidence>
<organism evidence="2 3">
    <name type="scientific">Caerostris extrusa</name>
    <name type="common">Bark spider</name>
    <name type="synonym">Caerostris bankana</name>
    <dbReference type="NCBI Taxonomy" id="172846"/>
    <lineage>
        <taxon>Eukaryota</taxon>
        <taxon>Metazoa</taxon>
        <taxon>Ecdysozoa</taxon>
        <taxon>Arthropoda</taxon>
        <taxon>Chelicerata</taxon>
        <taxon>Arachnida</taxon>
        <taxon>Araneae</taxon>
        <taxon>Araneomorphae</taxon>
        <taxon>Entelegynae</taxon>
        <taxon>Araneoidea</taxon>
        <taxon>Araneidae</taxon>
        <taxon>Caerostris</taxon>
    </lineage>
</organism>
<dbReference type="EMBL" id="BPLR01016544">
    <property type="protein sequence ID" value="GIY84690.1"/>
    <property type="molecule type" value="Genomic_DNA"/>
</dbReference>
<keyword evidence="3" id="KW-1185">Reference proteome</keyword>